<evidence type="ECO:0000256" key="1">
    <source>
        <dbReference type="ARBA" id="ARBA00009497"/>
    </source>
</evidence>
<evidence type="ECO:0000256" key="2">
    <source>
        <dbReference type="RuleBase" id="RU003875"/>
    </source>
</evidence>
<dbReference type="InterPro" id="IPR009078">
    <property type="entry name" value="Ferritin-like_SF"/>
</dbReference>
<dbReference type="InterPro" id="IPR012347">
    <property type="entry name" value="Ferritin-like"/>
</dbReference>
<dbReference type="RefSeq" id="WP_170054261.1">
    <property type="nucleotide sequence ID" value="NZ_JABBKX010000003.1"/>
</dbReference>
<dbReference type="GO" id="GO:0008199">
    <property type="term" value="F:ferric iron binding"/>
    <property type="evidence" value="ECO:0007669"/>
    <property type="project" value="InterPro"/>
</dbReference>
<accession>A0A848EFA8</accession>
<organism evidence="4 5">
    <name type="scientific">Neoroseomonas marina</name>
    <dbReference type="NCBI Taxonomy" id="1232220"/>
    <lineage>
        <taxon>Bacteria</taxon>
        <taxon>Pseudomonadati</taxon>
        <taxon>Pseudomonadota</taxon>
        <taxon>Alphaproteobacteria</taxon>
        <taxon>Acetobacterales</taxon>
        <taxon>Acetobacteraceae</taxon>
        <taxon>Neoroseomonas</taxon>
    </lineage>
</organism>
<dbReference type="PANTHER" id="PTHR42932:SF3">
    <property type="entry name" value="DNA PROTECTION DURING STARVATION PROTEIN"/>
    <property type="match status" value="1"/>
</dbReference>
<dbReference type="PIRSF" id="PIRSF005900">
    <property type="entry name" value="Dps"/>
    <property type="match status" value="1"/>
</dbReference>
<dbReference type="InterPro" id="IPR002177">
    <property type="entry name" value="DPS_DNA-bd"/>
</dbReference>
<evidence type="ECO:0000259" key="3">
    <source>
        <dbReference type="Pfam" id="PF00210"/>
    </source>
</evidence>
<protein>
    <submittedName>
        <fullName evidence="4">DNA starvation/stationary phase protection protein Dps</fullName>
    </submittedName>
</protein>
<dbReference type="PANTHER" id="PTHR42932">
    <property type="entry name" value="GENERAL STRESS PROTEIN 20U"/>
    <property type="match status" value="1"/>
</dbReference>
<evidence type="ECO:0000313" key="5">
    <source>
        <dbReference type="Proteomes" id="UP000548582"/>
    </source>
</evidence>
<proteinExistence type="inferred from homology"/>
<comment type="caution">
    <text evidence="4">The sequence shown here is derived from an EMBL/GenBank/DDBJ whole genome shotgun (WGS) entry which is preliminary data.</text>
</comment>
<dbReference type="PRINTS" id="PR01346">
    <property type="entry name" value="HELNAPAPROT"/>
</dbReference>
<dbReference type="EMBL" id="JABBKX010000003">
    <property type="protein sequence ID" value="NMJ42038.1"/>
    <property type="molecule type" value="Genomic_DNA"/>
</dbReference>
<dbReference type="Gene3D" id="1.20.1260.10">
    <property type="match status" value="1"/>
</dbReference>
<sequence length="167" mass="17823">MAKPRAGKLHATRNDLGANARDASVAVLNATLTDTIDLTNAVRMAHWTVRGAHFAALHELFGTFYEQLAEVTDDIAERTVQLGGTPDGTTQAVGEKSRLEPYPVGLRAGLDHVKALADRYAILAKSVRAAIDATDEAGDADTADLLTGFSRTLDKALWMLEAHLDGA</sequence>
<name>A0A848EFA8_9PROT</name>
<dbReference type="NCBIfam" id="NF006975">
    <property type="entry name" value="PRK09448.1"/>
    <property type="match status" value="1"/>
</dbReference>
<feature type="domain" description="Ferritin/DPS" evidence="3">
    <location>
        <begin position="26"/>
        <end position="165"/>
    </location>
</feature>
<dbReference type="Proteomes" id="UP000548582">
    <property type="component" value="Unassembled WGS sequence"/>
</dbReference>
<dbReference type="Pfam" id="PF00210">
    <property type="entry name" value="Ferritin"/>
    <property type="match status" value="1"/>
</dbReference>
<keyword evidence="5" id="KW-1185">Reference proteome</keyword>
<dbReference type="CDD" id="cd01043">
    <property type="entry name" value="DPS"/>
    <property type="match status" value="1"/>
</dbReference>
<reference evidence="4 5" key="1">
    <citation type="submission" date="2020-03" db="EMBL/GenBank/DDBJ databases">
        <authorList>
            <person name="Sun Q."/>
        </authorList>
    </citation>
    <scope>NUCLEOTIDE SEQUENCE [LARGE SCALE GENOMIC DNA]</scope>
    <source>
        <strain evidence="4 5">JC162</strain>
    </source>
</reference>
<dbReference type="InterPro" id="IPR008331">
    <property type="entry name" value="Ferritin_DPS_dom"/>
</dbReference>
<dbReference type="SUPFAM" id="SSF47240">
    <property type="entry name" value="Ferritin-like"/>
    <property type="match status" value="1"/>
</dbReference>
<gene>
    <name evidence="4" type="primary">dps</name>
    <name evidence="4" type="synonym">pexB</name>
    <name evidence="4" type="ORF">GWK16_12355</name>
</gene>
<comment type="similarity">
    <text evidence="1 2">Belongs to the Dps family.</text>
</comment>
<dbReference type="AlphaFoldDB" id="A0A848EFA8"/>
<evidence type="ECO:0000313" key="4">
    <source>
        <dbReference type="EMBL" id="NMJ42038.1"/>
    </source>
</evidence>